<proteinExistence type="predicted"/>
<evidence type="ECO:0000313" key="4">
    <source>
        <dbReference type="Proteomes" id="UP001273166"/>
    </source>
</evidence>
<dbReference type="InterPro" id="IPR011032">
    <property type="entry name" value="GroES-like_sf"/>
</dbReference>
<dbReference type="GO" id="GO:0016491">
    <property type="term" value="F:oxidoreductase activity"/>
    <property type="evidence" value="ECO:0007669"/>
    <property type="project" value="InterPro"/>
</dbReference>
<feature type="domain" description="Enoyl reductase (ER)" evidence="2">
    <location>
        <begin position="28"/>
        <end position="326"/>
    </location>
</feature>
<gene>
    <name evidence="3" type="ORF">B0T15DRAFT_573020</name>
</gene>
<comment type="caution">
    <text evidence="3">The sequence shown here is derived from an EMBL/GenBank/DDBJ whole genome shotgun (WGS) entry which is preliminary data.</text>
</comment>
<dbReference type="InterPro" id="IPR052585">
    <property type="entry name" value="Lipid_raft_assoc_Zn_ADH"/>
</dbReference>
<dbReference type="AlphaFoldDB" id="A0AAJ0GZC4"/>
<dbReference type="PANTHER" id="PTHR43482">
    <property type="entry name" value="PROTEIN AST1-RELATED"/>
    <property type="match status" value="1"/>
</dbReference>
<reference evidence="3" key="1">
    <citation type="journal article" date="2023" name="Mol. Phylogenet. Evol.">
        <title>Genome-scale phylogeny and comparative genomics of the fungal order Sordariales.</title>
        <authorList>
            <person name="Hensen N."/>
            <person name="Bonometti L."/>
            <person name="Westerberg I."/>
            <person name="Brannstrom I.O."/>
            <person name="Guillou S."/>
            <person name="Cros-Aarteil S."/>
            <person name="Calhoun S."/>
            <person name="Haridas S."/>
            <person name="Kuo A."/>
            <person name="Mondo S."/>
            <person name="Pangilinan J."/>
            <person name="Riley R."/>
            <person name="LaButti K."/>
            <person name="Andreopoulos B."/>
            <person name="Lipzen A."/>
            <person name="Chen C."/>
            <person name="Yan M."/>
            <person name="Daum C."/>
            <person name="Ng V."/>
            <person name="Clum A."/>
            <person name="Steindorff A."/>
            <person name="Ohm R.A."/>
            <person name="Martin F."/>
            <person name="Silar P."/>
            <person name="Natvig D.O."/>
            <person name="Lalanne C."/>
            <person name="Gautier V."/>
            <person name="Ament-Velasquez S.L."/>
            <person name="Kruys A."/>
            <person name="Hutchinson M.I."/>
            <person name="Powell A.J."/>
            <person name="Barry K."/>
            <person name="Miller A.N."/>
            <person name="Grigoriev I.V."/>
            <person name="Debuchy R."/>
            <person name="Gladieux P."/>
            <person name="Hiltunen Thoren M."/>
            <person name="Johannesson H."/>
        </authorList>
    </citation>
    <scope>NUCLEOTIDE SEQUENCE</scope>
    <source>
        <strain evidence="3">CBS 333.67</strain>
    </source>
</reference>
<evidence type="ECO:0000259" key="2">
    <source>
        <dbReference type="SMART" id="SM00829"/>
    </source>
</evidence>
<name>A0AAJ0GZC4_9PEZI</name>
<dbReference type="SUPFAM" id="SSF50129">
    <property type="entry name" value="GroES-like"/>
    <property type="match status" value="1"/>
</dbReference>
<dbReference type="InterPro" id="IPR020843">
    <property type="entry name" value="ER"/>
</dbReference>
<dbReference type="Gene3D" id="3.90.180.10">
    <property type="entry name" value="Medium-chain alcohol dehydrogenases, catalytic domain"/>
    <property type="match status" value="1"/>
</dbReference>
<dbReference type="SUPFAM" id="SSF51735">
    <property type="entry name" value="NAD(P)-binding Rossmann-fold domains"/>
    <property type="match status" value="1"/>
</dbReference>
<dbReference type="GeneID" id="87889745"/>
<dbReference type="PANTHER" id="PTHR43482:SF1">
    <property type="entry name" value="PROTEIN AST1-RELATED"/>
    <property type="match status" value="1"/>
</dbReference>
<keyword evidence="4" id="KW-1185">Reference proteome</keyword>
<evidence type="ECO:0000313" key="3">
    <source>
        <dbReference type="EMBL" id="KAK3308953.1"/>
    </source>
</evidence>
<reference evidence="3" key="2">
    <citation type="submission" date="2023-06" db="EMBL/GenBank/DDBJ databases">
        <authorList>
            <consortium name="Lawrence Berkeley National Laboratory"/>
            <person name="Mondo S.J."/>
            <person name="Hensen N."/>
            <person name="Bonometti L."/>
            <person name="Westerberg I."/>
            <person name="Brannstrom I.O."/>
            <person name="Guillou S."/>
            <person name="Cros-Aarteil S."/>
            <person name="Calhoun S."/>
            <person name="Haridas S."/>
            <person name="Kuo A."/>
            <person name="Pangilinan J."/>
            <person name="Riley R."/>
            <person name="Labutti K."/>
            <person name="Andreopoulos B."/>
            <person name="Lipzen A."/>
            <person name="Chen C."/>
            <person name="Yanf M."/>
            <person name="Daum C."/>
            <person name="Ng V."/>
            <person name="Clum A."/>
            <person name="Steindorff A."/>
            <person name="Ohm R."/>
            <person name="Martin F."/>
            <person name="Silar P."/>
            <person name="Natvig D."/>
            <person name="Lalanne C."/>
            <person name="Gautier V."/>
            <person name="Ament-Velasquez S.L."/>
            <person name="Kruys A."/>
            <person name="Hutchinson M.I."/>
            <person name="Powell A.J."/>
            <person name="Barry K."/>
            <person name="Miller A.N."/>
            <person name="Grigoriev I.V."/>
            <person name="Debuchy R."/>
            <person name="Gladieux P."/>
            <person name="Thoren M.H."/>
            <person name="Johannesson H."/>
        </authorList>
    </citation>
    <scope>NUCLEOTIDE SEQUENCE</scope>
    <source>
        <strain evidence="3">CBS 333.67</strain>
    </source>
</reference>
<dbReference type="SMART" id="SM00829">
    <property type="entry name" value="PKS_ER"/>
    <property type="match status" value="1"/>
</dbReference>
<dbReference type="Pfam" id="PF13602">
    <property type="entry name" value="ADH_zinc_N_2"/>
    <property type="match status" value="1"/>
</dbReference>
<feature type="region of interest" description="Disordered" evidence="1">
    <location>
        <begin position="425"/>
        <end position="477"/>
    </location>
</feature>
<dbReference type="EMBL" id="JAUDZG010000002">
    <property type="protein sequence ID" value="KAK3308953.1"/>
    <property type="molecule type" value="Genomic_DNA"/>
</dbReference>
<sequence length="477" mass="52749">MSTWPEQLAFPGAEVLHHYLSPEGKDTFTLEDAAWPNVQSHSTLPLHVVQVCAVAIHRDELELTEEERNGPIPVRKIPGYEFSGYVVSAAPDSPLSPGTERFGNARTFTVARLHNMAAKPKSMTWEQSATVPIGFVTAYSALFRWGLLREPGDGEWGWPKWDAGWNVWTSLLITGAATPVGVWAIQLARLARVGRIAATCDAKDMDLKTEEGSLRKWDQPGFSAVLDLMGGETLTRTWRLVAADGKIISLAENADEAKPDLVEPRIKHAPNIAMMRKSGWMLKLCARLADRGLLQPVCDPEDVFEIGYYDKALEKLRNHTRGQVVLQVDPEPPLQLIKDLDLYGDKSLLRQADFNDKNIEQASLADEPLEAFEFSRWLLTAGSNDPSLPQTMVLRKTKSSETKDQDSLKRPLGYMSADKTCADAYGGGDDNIEKRPGQNAHEAGETIAQQHCRPPDASVPTRRPSDGVAALSLSKKY</sequence>
<dbReference type="RefSeq" id="XP_062724733.1">
    <property type="nucleotide sequence ID" value="XM_062870916.1"/>
</dbReference>
<organism evidence="3 4">
    <name type="scientific">Chaetomium strumarium</name>
    <dbReference type="NCBI Taxonomy" id="1170767"/>
    <lineage>
        <taxon>Eukaryota</taxon>
        <taxon>Fungi</taxon>
        <taxon>Dikarya</taxon>
        <taxon>Ascomycota</taxon>
        <taxon>Pezizomycotina</taxon>
        <taxon>Sordariomycetes</taxon>
        <taxon>Sordariomycetidae</taxon>
        <taxon>Sordariales</taxon>
        <taxon>Chaetomiaceae</taxon>
        <taxon>Chaetomium</taxon>
    </lineage>
</organism>
<dbReference type="InterPro" id="IPR036291">
    <property type="entry name" value="NAD(P)-bd_dom_sf"/>
</dbReference>
<accession>A0AAJ0GZC4</accession>
<dbReference type="Proteomes" id="UP001273166">
    <property type="component" value="Unassembled WGS sequence"/>
</dbReference>
<protein>
    <recommendedName>
        <fullName evidence="2">Enoyl reductase (ER) domain-containing protein</fullName>
    </recommendedName>
</protein>
<evidence type="ECO:0000256" key="1">
    <source>
        <dbReference type="SAM" id="MobiDB-lite"/>
    </source>
</evidence>